<protein>
    <submittedName>
        <fullName evidence="2">YycH protein</fullName>
    </submittedName>
</protein>
<dbReference type="RefSeq" id="WP_066090569.1">
    <property type="nucleotide sequence ID" value="NZ_LRVM01000014.1"/>
</dbReference>
<evidence type="ECO:0000259" key="1">
    <source>
        <dbReference type="Pfam" id="PF09648"/>
    </source>
</evidence>
<proteinExistence type="predicted"/>
<evidence type="ECO:0000313" key="3">
    <source>
        <dbReference type="Proteomes" id="UP000070539"/>
    </source>
</evidence>
<gene>
    <name evidence="2" type="ORF">CLNEO_27920</name>
</gene>
<dbReference type="GO" id="GO:0016020">
    <property type="term" value="C:membrane"/>
    <property type="evidence" value="ECO:0007669"/>
    <property type="project" value="InterPro"/>
</dbReference>
<dbReference type="Proteomes" id="UP000070539">
    <property type="component" value="Unassembled WGS sequence"/>
</dbReference>
<keyword evidence="3" id="KW-1185">Reference proteome</keyword>
<organism evidence="2 3">
    <name type="scientific">Anaerotignum neopropionicum</name>
    <dbReference type="NCBI Taxonomy" id="36847"/>
    <lineage>
        <taxon>Bacteria</taxon>
        <taxon>Bacillati</taxon>
        <taxon>Bacillota</taxon>
        <taxon>Clostridia</taxon>
        <taxon>Lachnospirales</taxon>
        <taxon>Anaerotignaceae</taxon>
        <taxon>Anaerotignum</taxon>
    </lineage>
</organism>
<sequence>MEWAGAKRFVIILLLILNVVLAGLNIQQKRDNTMTAAQEKAIFEVLSRNGISLYTDLKIDAKPMYRLEAKVPSYNKEDLEAAIFNGEKTKVTIGTKTVYKTESKTLTLEWDRGSFTDEIVEKGLAGLTKEDAIKVAQRKMEQMAAVFGQFESCYSYKEEDGWRVDFCSVYKDEAIFSNYFSVFVSAKGIYQLDFTYCEITGMSQEKKDICMIDEALMTFMREWNQREDSNGVAIQRLELGYDLMEQGNAAVGTGLYLEPCYRIYLMEDSQPYLVNAYTCQIVKKDVK</sequence>
<reference evidence="2 3" key="1">
    <citation type="submission" date="2016-01" db="EMBL/GenBank/DDBJ databases">
        <title>Genome sequence of Clostridium neopropionicum X4, DSM-3847.</title>
        <authorList>
            <person name="Poehlein A."/>
            <person name="Beck M.H."/>
            <person name="Bengelsdorf F.R."/>
            <person name="Daniel R."/>
            <person name="Duerre P."/>
        </authorList>
    </citation>
    <scope>NUCLEOTIDE SEQUENCE [LARGE SCALE GENOMIC DNA]</scope>
    <source>
        <strain evidence="2 3">DSM-3847</strain>
    </source>
</reference>
<name>A0A136WBD9_9FIRM</name>
<dbReference type="AlphaFoldDB" id="A0A136WBD9"/>
<evidence type="ECO:0000313" key="2">
    <source>
        <dbReference type="EMBL" id="KXL51820.1"/>
    </source>
</evidence>
<accession>A0A136WBD9</accession>
<dbReference type="EMBL" id="LRVM01000014">
    <property type="protein sequence ID" value="KXL51820.1"/>
    <property type="molecule type" value="Genomic_DNA"/>
</dbReference>
<comment type="caution">
    <text evidence="2">The sequence shown here is derived from an EMBL/GenBank/DDBJ whole genome shotgun (WGS) entry which is preliminary data.</text>
</comment>
<dbReference type="OrthoDB" id="2055122at2"/>
<feature type="domain" description="Regulatory protein YycH-like" evidence="1">
    <location>
        <begin position="35"/>
        <end position="277"/>
    </location>
</feature>
<dbReference type="Pfam" id="PF09648">
    <property type="entry name" value="YycI"/>
    <property type="match status" value="1"/>
</dbReference>
<dbReference type="STRING" id="36847.CLNEO_27920"/>
<dbReference type="InterPro" id="IPR018604">
    <property type="entry name" value="YycI-like"/>
</dbReference>